<organism evidence="1 2">
    <name type="scientific">Persicobacter diffluens</name>
    <dbReference type="NCBI Taxonomy" id="981"/>
    <lineage>
        <taxon>Bacteria</taxon>
        <taxon>Pseudomonadati</taxon>
        <taxon>Bacteroidota</taxon>
        <taxon>Cytophagia</taxon>
        <taxon>Cytophagales</taxon>
        <taxon>Persicobacteraceae</taxon>
        <taxon>Persicobacter</taxon>
    </lineage>
</organism>
<sequence>MNILAAIPLIIVPFSMETSAPDLPTIETLDLPEPKVIMVNDQIHVKAPHEHIVILNENMDPIVSEAKHELDDYEKELLDQCDRVTDVHGVVFYLKP</sequence>
<dbReference type="RefSeq" id="WP_338239065.1">
    <property type="nucleotide sequence ID" value="NZ_BQKE01000003.1"/>
</dbReference>
<dbReference type="AlphaFoldDB" id="A0AAN4W3I6"/>
<comment type="caution">
    <text evidence="1">The sequence shown here is derived from an EMBL/GenBank/DDBJ whole genome shotgun (WGS) entry which is preliminary data.</text>
</comment>
<reference evidence="1 2" key="1">
    <citation type="submission" date="2021-12" db="EMBL/GenBank/DDBJ databases">
        <title>Genome sequencing of bacteria with rrn-lacking chromosome and rrn-plasmid.</title>
        <authorList>
            <person name="Anda M."/>
            <person name="Iwasaki W."/>
        </authorList>
    </citation>
    <scope>NUCLEOTIDE SEQUENCE [LARGE SCALE GENOMIC DNA]</scope>
    <source>
        <strain evidence="1 2">NBRC 15940</strain>
    </source>
</reference>
<name>A0AAN4W3I6_9BACT</name>
<dbReference type="Proteomes" id="UP001310022">
    <property type="component" value="Unassembled WGS sequence"/>
</dbReference>
<dbReference type="EMBL" id="BQKE01000003">
    <property type="protein sequence ID" value="GJM63978.1"/>
    <property type="molecule type" value="Genomic_DNA"/>
</dbReference>
<evidence type="ECO:0000313" key="2">
    <source>
        <dbReference type="Proteomes" id="UP001310022"/>
    </source>
</evidence>
<evidence type="ECO:0000313" key="1">
    <source>
        <dbReference type="EMBL" id="GJM63978.1"/>
    </source>
</evidence>
<keyword evidence="2" id="KW-1185">Reference proteome</keyword>
<accession>A0AAN4W3I6</accession>
<gene>
    <name evidence="1" type="ORF">PEDI_45300</name>
</gene>
<protein>
    <submittedName>
        <fullName evidence="1">Uncharacterized protein</fullName>
    </submittedName>
</protein>
<proteinExistence type="predicted"/>